<evidence type="ECO:0000256" key="1">
    <source>
        <dbReference type="SAM" id="MobiDB-lite"/>
    </source>
</evidence>
<dbReference type="Proteomes" id="UP000077202">
    <property type="component" value="Unassembled WGS sequence"/>
</dbReference>
<dbReference type="PANTHER" id="PTHR47679:SF1">
    <property type="entry name" value="PROTEIN TORNADO 1"/>
    <property type="match status" value="1"/>
</dbReference>
<feature type="region of interest" description="Disordered" evidence="1">
    <location>
        <begin position="179"/>
        <end position="234"/>
    </location>
</feature>
<comment type="caution">
    <text evidence="2">The sequence shown here is derived from an EMBL/GenBank/DDBJ whole genome shotgun (WGS) entry which is preliminary data.</text>
</comment>
<gene>
    <name evidence="2" type="ORF">AXG93_4697s1430</name>
</gene>
<evidence type="ECO:0000313" key="3">
    <source>
        <dbReference type="Proteomes" id="UP000077202"/>
    </source>
</evidence>
<proteinExistence type="predicted"/>
<evidence type="ECO:0000313" key="2">
    <source>
        <dbReference type="EMBL" id="OAE22506.1"/>
    </source>
</evidence>
<reference evidence="2" key="1">
    <citation type="submission" date="2016-03" db="EMBL/GenBank/DDBJ databases">
        <title>Mechanisms controlling the formation of the plant cell surface in tip-growing cells are functionally conserved among land plants.</title>
        <authorList>
            <person name="Honkanen S."/>
            <person name="Jones V.A."/>
            <person name="Morieri G."/>
            <person name="Champion C."/>
            <person name="Hetherington A.J."/>
            <person name="Kelly S."/>
            <person name="Saint-Marcoux D."/>
            <person name="Proust H."/>
            <person name="Prescott H."/>
            <person name="Dolan L."/>
        </authorList>
    </citation>
    <scope>NUCLEOTIDE SEQUENCE [LARGE SCALE GENOMIC DNA]</scope>
    <source>
        <tissue evidence="2">Whole gametophyte</tissue>
    </source>
</reference>
<keyword evidence="3" id="KW-1185">Reference proteome</keyword>
<accession>A0A176VRL8</accession>
<name>A0A176VRL8_MARPO</name>
<organism evidence="2 3">
    <name type="scientific">Marchantia polymorpha subsp. ruderalis</name>
    <dbReference type="NCBI Taxonomy" id="1480154"/>
    <lineage>
        <taxon>Eukaryota</taxon>
        <taxon>Viridiplantae</taxon>
        <taxon>Streptophyta</taxon>
        <taxon>Embryophyta</taxon>
        <taxon>Marchantiophyta</taxon>
        <taxon>Marchantiopsida</taxon>
        <taxon>Marchantiidae</taxon>
        <taxon>Marchantiales</taxon>
        <taxon>Marchantiaceae</taxon>
        <taxon>Marchantia</taxon>
    </lineage>
</organism>
<sequence>MEVSKESVICSRHYLRLFLDGHQIYVQQGRNHEYVDVLMLCSKHKSRELAQKYVMKHIVEELISFCASPKGCPGVALVLGVIQTLCVEMLNPSHFRAILIEKLKSDFICSINDKLEEMMLESSHLVKKEELFNYEHRWPRYENQEGGISERARDLLWLSDVEAVVDCIRQKQIQKFESLQEDPNSLDNDLAQSNPEDSGYGDAEFGNDGDEDWRDTLSAEIGDDGDEDGSDTLSAERVSAAARIAEKALRVDCSNAECFQF</sequence>
<protein>
    <submittedName>
        <fullName evidence="2">Uncharacterized protein</fullName>
    </submittedName>
</protein>
<feature type="compositionally biased region" description="Acidic residues" evidence="1">
    <location>
        <begin position="221"/>
        <end position="230"/>
    </location>
</feature>
<dbReference type="PANTHER" id="PTHR47679">
    <property type="entry name" value="PROTEIN TORNADO 1"/>
    <property type="match status" value="1"/>
</dbReference>
<dbReference type="EMBL" id="LVLJ01003178">
    <property type="protein sequence ID" value="OAE22506.1"/>
    <property type="molecule type" value="Genomic_DNA"/>
</dbReference>
<dbReference type="AlphaFoldDB" id="A0A176VRL8"/>
<feature type="compositionally biased region" description="Polar residues" evidence="1">
    <location>
        <begin position="179"/>
        <end position="196"/>
    </location>
</feature>